<name>A0ACC0KGZ7_CHOFU</name>
<proteinExistence type="predicted"/>
<organism evidence="1 2">
    <name type="scientific">Choristoneura fumiferana</name>
    <name type="common">Spruce budworm moth</name>
    <name type="synonym">Archips fumiferana</name>
    <dbReference type="NCBI Taxonomy" id="7141"/>
    <lineage>
        <taxon>Eukaryota</taxon>
        <taxon>Metazoa</taxon>
        <taxon>Ecdysozoa</taxon>
        <taxon>Arthropoda</taxon>
        <taxon>Hexapoda</taxon>
        <taxon>Insecta</taxon>
        <taxon>Pterygota</taxon>
        <taxon>Neoptera</taxon>
        <taxon>Endopterygota</taxon>
        <taxon>Lepidoptera</taxon>
        <taxon>Glossata</taxon>
        <taxon>Ditrysia</taxon>
        <taxon>Tortricoidea</taxon>
        <taxon>Tortricidae</taxon>
        <taxon>Tortricinae</taxon>
        <taxon>Choristoneura</taxon>
    </lineage>
</organism>
<sequence>MGSILSRWWWGGDPDETSPVSGLTLREIYAVQSTWPAVYGDAGKYGMELFVRLFRADPETKTFFKAIRNLSEEQLTKSYQFKAHAINLMSAINLAVVNLKQPEVVIAMMDKLGESHEKRKVTPKHFDETKDVFVGILRNDLKLNAHQIKAWGSFVDFIYKHIFARLS</sequence>
<protein>
    <submittedName>
        <fullName evidence="1">Uncharacterized protein</fullName>
    </submittedName>
</protein>
<accession>A0ACC0KGZ7</accession>
<dbReference type="Proteomes" id="UP001064048">
    <property type="component" value="Chromosome 6"/>
</dbReference>
<keyword evidence="2" id="KW-1185">Reference proteome</keyword>
<evidence type="ECO:0000313" key="1">
    <source>
        <dbReference type="EMBL" id="KAI8435769.1"/>
    </source>
</evidence>
<reference evidence="1 2" key="1">
    <citation type="journal article" date="2022" name="Genome Biol. Evol.">
        <title>The Spruce Budworm Genome: Reconstructing the Evolutionary History of Antifreeze Proteins.</title>
        <authorList>
            <person name="Beliveau C."/>
            <person name="Gagne P."/>
            <person name="Picq S."/>
            <person name="Vernygora O."/>
            <person name="Keeling C.I."/>
            <person name="Pinkney K."/>
            <person name="Doucet D."/>
            <person name="Wen F."/>
            <person name="Johnston J.S."/>
            <person name="Maaroufi H."/>
            <person name="Boyle B."/>
            <person name="Laroche J."/>
            <person name="Dewar K."/>
            <person name="Juretic N."/>
            <person name="Blackburn G."/>
            <person name="Nisole A."/>
            <person name="Brunet B."/>
            <person name="Brandao M."/>
            <person name="Lumley L."/>
            <person name="Duan J."/>
            <person name="Quan G."/>
            <person name="Lucarotti C.J."/>
            <person name="Roe A.D."/>
            <person name="Sperling F.A.H."/>
            <person name="Levesque R.C."/>
            <person name="Cusson M."/>
        </authorList>
    </citation>
    <scope>NUCLEOTIDE SEQUENCE [LARGE SCALE GENOMIC DNA]</scope>
    <source>
        <strain evidence="1">Glfc:IPQL:Cfum</strain>
    </source>
</reference>
<comment type="caution">
    <text evidence="1">The sequence shown here is derived from an EMBL/GenBank/DDBJ whole genome shotgun (WGS) entry which is preliminary data.</text>
</comment>
<gene>
    <name evidence="1" type="ORF">MSG28_004001</name>
</gene>
<evidence type="ECO:0000313" key="2">
    <source>
        <dbReference type="Proteomes" id="UP001064048"/>
    </source>
</evidence>
<dbReference type="EMBL" id="CM046106">
    <property type="protein sequence ID" value="KAI8435769.1"/>
    <property type="molecule type" value="Genomic_DNA"/>
</dbReference>